<accession>A0A8T1TXN4</accession>
<dbReference type="Proteomes" id="UP000688947">
    <property type="component" value="Unassembled WGS sequence"/>
</dbReference>
<dbReference type="OrthoDB" id="127160at2759"/>
<evidence type="ECO:0000313" key="2">
    <source>
        <dbReference type="Proteomes" id="UP000688947"/>
    </source>
</evidence>
<protein>
    <submittedName>
        <fullName evidence="1">Uncharacterized protein</fullName>
    </submittedName>
</protein>
<organism evidence="1 2">
    <name type="scientific">Phytophthora cactorum</name>
    <dbReference type="NCBI Taxonomy" id="29920"/>
    <lineage>
        <taxon>Eukaryota</taxon>
        <taxon>Sar</taxon>
        <taxon>Stramenopiles</taxon>
        <taxon>Oomycota</taxon>
        <taxon>Peronosporomycetes</taxon>
        <taxon>Peronosporales</taxon>
        <taxon>Peronosporaceae</taxon>
        <taxon>Phytophthora</taxon>
    </lineage>
</organism>
<sequence>MTLVCCLHVQINACVELVDAEKETFAVRITMCKLEHNHRLSEHSFRAHVWS</sequence>
<gene>
    <name evidence="1" type="ORF">JG687_00015169</name>
</gene>
<comment type="caution">
    <text evidence="1">The sequence shown here is derived from an EMBL/GenBank/DDBJ whole genome shotgun (WGS) entry which is preliminary data.</text>
</comment>
<name>A0A8T1TXN4_9STRA</name>
<reference evidence="1" key="1">
    <citation type="submission" date="2021-01" db="EMBL/GenBank/DDBJ databases">
        <title>Phytophthora aleatoria, a newly-described species from Pinus radiata is distinct from Phytophthora cactorum isolates based on comparative genomics.</title>
        <authorList>
            <person name="Mcdougal R."/>
            <person name="Panda P."/>
            <person name="Williams N."/>
            <person name="Studholme D.J."/>
        </authorList>
    </citation>
    <scope>NUCLEOTIDE SEQUENCE</scope>
    <source>
        <strain evidence="1">NZFS 3830</strain>
    </source>
</reference>
<dbReference type="AlphaFoldDB" id="A0A8T1TXN4"/>
<evidence type="ECO:0000313" key="1">
    <source>
        <dbReference type="EMBL" id="KAG6948945.1"/>
    </source>
</evidence>
<dbReference type="EMBL" id="JAENGZ010001313">
    <property type="protein sequence ID" value="KAG6948945.1"/>
    <property type="molecule type" value="Genomic_DNA"/>
</dbReference>
<proteinExistence type="predicted"/>